<accession>A0ABV9YYT7</accession>
<dbReference type="PROSITE" id="PS51192">
    <property type="entry name" value="HELICASE_ATP_BIND_1"/>
    <property type="match status" value="1"/>
</dbReference>
<keyword evidence="4" id="KW-0347">Helicase</keyword>
<dbReference type="InterPro" id="IPR001650">
    <property type="entry name" value="Helicase_C-like"/>
</dbReference>
<dbReference type="Proteomes" id="UP001595796">
    <property type="component" value="Unassembled WGS sequence"/>
</dbReference>
<keyword evidence="3" id="KW-0378">Hydrolase</keyword>
<dbReference type="RefSeq" id="WP_114958603.1">
    <property type="nucleotide sequence ID" value="NZ_JBHSJF010000005.1"/>
</dbReference>
<evidence type="ECO:0000256" key="6">
    <source>
        <dbReference type="ARBA" id="ARBA00023125"/>
    </source>
</evidence>
<dbReference type="SMART" id="SM00487">
    <property type="entry name" value="DEXDc"/>
    <property type="match status" value="1"/>
</dbReference>
<dbReference type="Pfam" id="PF00270">
    <property type="entry name" value="DEAD"/>
    <property type="match status" value="1"/>
</dbReference>
<sequence length="864" mass="95011">MSIAQRIEDQGLPPAFLRWFASRGWSPRSHQLDLLEHARGGRSTLLIAPTGAGKTLAGFLPSLVELAHREPKKAGMARRSIHTLYVSPLKALAVDVARNVETPITEMKLPIRIESRTGDTPQAKRQRQKVDPPDILLTTPEQVALLLASREAEDLFRGLRRIIVDELHALAPTKRGDLLALGLARLRTLAPDATITGLSATVSNPDDLRRWLVGQPSNGGSLPLTRSPAGHSTSTRFTGRGNLADLVIVEGGAQPDIHIHETGEHLPWSGHAARHALPAVYEEIKRHRMTLIFVNTRFVAEFAFQELWRLNSDDLPIALHHGSLDVAQRRRVEAAMAAGKLRAVVATSTLDLGIDWGDIDLVVHVGSPKGSSRLLQRIGRANHRMDEPSKAIIVPGSRFERVECEATRAAALAGEQDAETVRIGGLDVLAQHVLGMACPWPFDADELYDQVTSAAPYSALSRADFDAVLNFVANGGYALKSYDRFAKIRRNKDGHWRVANPQTALRYRLNVGTITEAEMIKIRLIRGSGGGGGLTGPIGRGGRVLGELEEGFVNMLSPGDSFVFGGEILQFHAVVENFAYCSRSNASDPKVPSYAGSKMPFTTGVAARVRKMIADPESWEVFPEQVREWLEIQQKRSIIPGPDQLLVETFPRGGRYFLTCYPFEGRLAHQTLGMLLTRRMERAKLRPLGFVATDYAVTIWGLKDVAHEIARGRLSIEALFDQDMLGDDLEEWLAESSLMKRTFRDCAIIAGLIERNFPGQKKTGRQVTMSSDLVYDVLRRHEPDHVLLRAARADAARGLLDIARLGEMLARVKGHVIHKPLDRVSPLAVPGILEIGREPIYGEAQDALIEEAAEELVAEAMGSA</sequence>
<evidence type="ECO:0000256" key="2">
    <source>
        <dbReference type="ARBA" id="ARBA00022763"/>
    </source>
</evidence>
<dbReference type="GO" id="GO:0016874">
    <property type="term" value="F:ligase activity"/>
    <property type="evidence" value="ECO:0007669"/>
    <property type="project" value="UniProtKB-KW"/>
</dbReference>
<dbReference type="InterPro" id="IPR017170">
    <property type="entry name" value="Lhr-like"/>
</dbReference>
<keyword evidence="7" id="KW-0234">DNA repair</keyword>
<feature type="domain" description="Helicase ATP-binding" evidence="10">
    <location>
        <begin position="35"/>
        <end position="220"/>
    </location>
</feature>
<keyword evidence="12" id="KW-0436">Ligase</keyword>
<evidence type="ECO:0000256" key="5">
    <source>
        <dbReference type="ARBA" id="ARBA00022840"/>
    </source>
</evidence>
<feature type="domain" description="Helicase C-terminal" evidence="11">
    <location>
        <begin position="276"/>
        <end position="429"/>
    </location>
</feature>
<evidence type="ECO:0000256" key="4">
    <source>
        <dbReference type="ARBA" id="ARBA00022806"/>
    </source>
</evidence>
<keyword evidence="13" id="KW-1185">Reference proteome</keyword>
<dbReference type="InterPro" id="IPR026362">
    <property type="entry name" value="DEXH_lig_assoc"/>
</dbReference>
<dbReference type="PIRSF" id="PIRSF037307">
    <property type="entry name" value="Lhr-like_helic_prd"/>
    <property type="match status" value="1"/>
</dbReference>
<evidence type="ECO:0000259" key="11">
    <source>
        <dbReference type="PROSITE" id="PS51194"/>
    </source>
</evidence>
<evidence type="ECO:0000313" key="13">
    <source>
        <dbReference type="Proteomes" id="UP001595796"/>
    </source>
</evidence>
<dbReference type="SUPFAM" id="SSF52540">
    <property type="entry name" value="P-loop containing nucleoside triphosphate hydrolases"/>
    <property type="match status" value="1"/>
</dbReference>
<dbReference type="InterPro" id="IPR013701">
    <property type="entry name" value="Lhr-like_DEAD/DEAH_assoc"/>
</dbReference>
<dbReference type="PANTHER" id="PTHR47962">
    <property type="entry name" value="ATP-DEPENDENT HELICASE LHR-RELATED-RELATED"/>
    <property type="match status" value="1"/>
</dbReference>
<dbReference type="Pfam" id="PF08494">
    <property type="entry name" value="DEAD_assoc"/>
    <property type="match status" value="1"/>
</dbReference>
<dbReference type="InterPro" id="IPR014001">
    <property type="entry name" value="Helicase_ATP-bd"/>
</dbReference>
<evidence type="ECO:0000259" key="10">
    <source>
        <dbReference type="PROSITE" id="PS51192"/>
    </source>
</evidence>
<evidence type="ECO:0000313" key="12">
    <source>
        <dbReference type="EMBL" id="MFC5067339.1"/>
    </source>
</evidence>
<dbReference type="PANTHER" id="PTHR47962:SF3">
    <property type="entry name" value="LARGE ATP-DEPENDENT HELICASE-RELATED PROTEIN"/>
    <property type="match status" value="1"/>
</dbReference>
<dbReference type="InterPro" id="IPR027417">
    <property type="entry name" value="P-loop_NTPase"/>
</dbReference>
<dbReference type="NCBIfam" id="TIGR04121">
    <property type="entry name" value="DEXH_lig_assoc"/>
    <property type="match status" value="1"/>
</dbReference>
<keyword evidence="5" id="KW-0067">ATP-binding</keyword>
<comment type="caution">
    <text evidence="12">The sequence shown here is derived from an EMBL/GenBank/DDBJ whole genome shotgun (WGS) entry which is preliminary data.</text>
</comment>
<comment type="similarity">
    <text evidence="9">Belongs to the Lhr helicase family. Lhr-Core subfamily.</text>
</comment>
<protein>
    <submittedName>
        <fullName evidence="12">Ligase-associated DNA damage response DEXH box helicase</fullName>
    </submittedName>
</protein>
<reference evidence="13" key="1">
    <citation type="journal article" date="2019" name="Int. J. Syst. Evol. Microbiol.">
        <title>The Global Catalogue of Microorganisms (GCM) 10K type strain sequencing project: providing services to taxonomists for standard genome sequencing and annotation.</title>
        <authorList>
            <consortium name="The Broad Institute Genomics Platform"/>
            <consortium name="The Broad Institute Genome Sequencing Center for Infectious Disease"/>
            <person name="Wu L."/>
            <person name="Ma J."/>
        </authorList>
    </citation>
    <scope>NUCLEOTIDE SEQUENCE [LARGE SCALE GENOMIC DNA]</scope>
    <source>
        <strain evidence="13">CGMCC 1.16444</strain>
    </source>
</reference>
<dbReference type="EMBL" id="JBHSJF010000005">
    <property type="protein sequence ID" value="MFC5067339.1"/>
    <property type="molecule type" value="Genomic_DNA"/>
</dbReference>
<evidence type="ECO:0000256" key="8">
    <source>
        <dbReference type="ARBA" id="ARBA00023235"/>
    </source>
</evidence>
<dbReference type="PROSITE" id="PS51194">
    <property type="entry name" value="HELICASE_CTER"/>
    <property type="match status" value="1"/>
</dbReference>
<evidence type="ECO:0000256" key="9">
    <source>
        <dbReference type="ARBA" id="ARBA00093467"/>
    </source>
</evidence>
<dbReference type="Pfam" id="PF00271">
    <property type="entry name" value="Helicase_C"/>
    <property type="match status" value="1"/>
</dbReference>
<keyword evidence="8" id="KW-0413">Isomerase</keyword>
<organism evidence="12 13">
    <name type="scientific">Flaviflagellibacter deserti</name>
    <dbReference type="NCBI Taxonomy" id="2267266"/>
    <lineage>
        <taxon>Bacteria</taxon>
        <taxon>Pseudomonadati</taxon>
        <taxon>Pseudomonadota</taxon>
        <taxon>Alphaproteobacteria</taxon>
        <taxon>Hyphomicrobiales</taxon>
        <taxon>Flaviflagellibacter</taxon>
    </lineage>
</organism>
<dbReference type="SMART" id="SM00490">
    <property type="entry name" value="HELICc"/>
    <property type="match status" value="1"/>
</dbReference>
<evidence type="ECO:0000256" key="3">
    <source>
        <dbReference type="ARBA" id="ARBA00022801"/>
    </source>
</evidence>
<name>A0ABV9YYT7_9HYPH</name>
<dbReference type="Gene3D" id="3.40.50.300">
    <property type="entry name" value="P-loop containing nucleotide triphosphate hydrolases"/>
    <property type="match status" value="2"/>
</dbReference>
<proteinExistence type="inferred from homology"/>
<evidence type="ECO:0000256" key="1">
    <source>
        <dbReference type="ARBA" id="ARBA00022741"/>
    </source>
</evidence>
<gene>
    <name evidence="12" type="ORF">ACFPFW_04840</name>
</gene>
<dbReference type="InterPro" id="IPR011545">
    <property type="entry name" value="DEAD/DEAH_box_helicase_dom"/>
</dbReference>
<dbReference type="InterPro" id="IPR052511">
    <property type="entry name" value="ATP-dep_Helicase"/>
</dbReference>
<keyword evidence="1" id="KW-0547">Nucleotide-binding</keyword>
<keyword evidence="2" id="KW-0227">DNA damage</keyword>
<evidence type="ECO:0000256" key="7">
    <source>
        <dbReference type="ARBA" id="ARBA00023204"/>
    </source>
</evidence>
<dbReference type="InterPro" id="IPR045628">
    <property type="entry name" value="Lhr_WH_dom"/>
</dbReference>
<dbReference type="Pfam" id="PF19306">
    <property type="entry name" value="WHD_Lhr"/>
    <property type="match status" value="1"/>
</dbReference>
<keyword evidence="6" id="KW-0238">DNA-binding</keyword>